<keyword evidence="3" id="KW-1185">Reference proteome</keyword>
<organism evidence="2 3">
    <name type="scientific">Botrytis byssoidea</name>
    <dbReference type="NCBI Taxonomy" id="139641"/>
    <lineage>
        <taxon>Eukaryota</taxon>
        <taxon>Fungi</taxon>
        <taxon>Dikarya</taxon>
        <taxon>Ascomycota</taxon>
        <taxon>Pezizomycotina</taxon>
        <taxon>Leotiomycetes</taxon>
        <taxon>Helotiales</taxon>
        <taxon>Sclerotiniaceae</taxon>
        <taxon>Botrytis</taxon>
    </lineage>
</organism>
<dbReference type="RefSeq" id="XP_038732909.1">
    <property type="nucleotide sequence ID" value="XM_038876433.1"/>
</dbReference>
<keyword evidence="1" id="KW-0175">Coiled coil</keyword>
<gene>
    <name evidence="2" type="ORF">EAE97_005920</name>
</gene>
<proteinExistence type="predicted"/>
<dbReference type="AlphaFoldDB" id="A0A9P5ING8"/>
<protein>
    <submittedName>
        <fullName evidence="2">Uncharacterized protein</fullName>
    </submittedName>
</protein>
<dbReference type="Proteomes" id="UP000710849">
    <property type="component" value="Unassembled WGS sequence"/>
</dbReference>
<sequence>MENVESPLPVGNLQLYVGRQIEEAKEYDGARRRPCCFRRLYDRFISKEEIGKTAPFQKTNDLTKLATEHNLSTQGIHNAIQEREQARNQRQTSSLPLEDVTRENNELNIKYEKLQHDISICFRQKKPCEVAVKNAFKDLDSRNNLLKTRNDELRKLGRKYKTVVMDKELRDEKFQELSENFETQERENLTLRDELTKLQSQTTQRDSAFAILRQELEMSQKETKYYQQQSRTFRRIIQSTNIPMEINELDVGLDFKWLRDEIHHIICSYYSMEKGYPVPGNSTSQNAETHLYNLFNLVPDQFEREIGVRAFMFGQLDEFLLFKELFGIEDLDESLGIEQGLRNFEVMFKQNHPDRHGELAAWRTATVECARFLRPASPSHPPDLCKHVAGELMRLLNPLGTYPQEKTDQLMARWQELCMMALKLTMKLRNYKDVYRCEMPALGDIVKDDDMDIEYRVHTENCKKYAELNSWPIAYVLSGEWVRYSAEEPEKKVSLVKPWGVVYAHPGESE</sequence>
<name>A0A9P5ING8_9HELO</name>
<evidence type="ECO:0000256" key="1">
    <source>
        <dbReference type="SAM" id="Coils"/>
    </source>
</evidence>
<evidence type="ECO:0000313" key="2">
    <source>
        <dbReference type="EMBL" id="KAF7943850.1"/>
    </source>
</evidence>
<feature type="coiled-coil region" evidence="1">
    <location>
        <begin position="174"/>
        <end position="201"/>
    </location>
</feature>
<comment type="caution">
    <text evidence="2">The sequence shown here is derived from an EMBL/GenBank/DDBJ whole genome shotgun (WGS) entry which is preliminary data.</text>
</comment>
<evidence type="ECO:0000313" key="3">
    <source>
        <dbReference type="Proteomes" id="UP000710849"/>
    </source>
</evidence>
<dbReference type="GeneID" id="62149509"/>
<dbReference type="EMBL" id="RCSW01000010">
    <property type="protein sequence ID" value="KAF7943850.1"/>
    <property type="molecule type" value="Genomic_DNA"/>
</dbReference>
<reference evidence="2 3" key="1">
    <citation type="journal article" date="2020" name="Genome Biol. Evol.">
        <title>Comparative genomics of Sclerotiniaceae.</title>
        <authorList>
            <person name="Valero Jimenez C.A."/>
            <person name="Steentjes M."/>
            <person name="Scholten O.E."/>
            <person name="Van Kan J.A.L."/>
        </authorList>
    </citation>
    <scope>NUCLEOTIDE SEQUENCE [LARGE SCALE GENOMIC DNA]</scope>
    <source>
        <strain evidence="2 3">MUCL 94</strain>
    </source>
</reference>
<accession>A0A9P5ING8</accession>